<dbReference type="PANTHER" id="PTHR46310">
    <property type="entry name" value="AMIDASE 1"/>
    <property type="match status" value="1"/>
</dbReference>
<keyword evidence="5" id="KW-1185">Reference proteome</keyword>
<evidence type="ECO:0000259" key="3">
    <source>
        <dbReference type="Pfam" id="PF01425"/>
    </source>
</evidence>
<reference evidence="4" key="1">
    <citation type="submission" date="2020-02" db="EMBL/GenBank/DDBJ databases">
        <authorList>
            <person name="Scholz U."/>
            <person name="Mascher M."/>
            <person name="Fiebig A."/>
        </authorList>
    </citation>
    <scope>NUCLEOTIDE SEQUENCE</scope>
</reference>
<evidence type="ECO:0000313" key="5">
    <source>
        <dbReference type="Proteomes" id="UP000663760"/>
    </source>
</evidence>
<feature type="domain" description="Amidase" evidence="3">
    <location>
        <begin position="76"/>
        <end position="241"/>
    </location>
</feature>
<protein>
    <recommendedName>
        <fullName evidence="3">Amidase domain-containing protein</fullName>
    </recommendedName>
</protein>
<keyword evidence="2" id="KW-0472">Membrane</keyword>
<dbReference type="Gene3D" id="3.90.1300.10">
    <property type="entry name" value="Amidase signature (AS) domain"/>
    <property type="match status" value="1"/>
</dbReference>
<dbReference type="InterPro" id="IPR023631">
    <property type="entry name" value="Amidase_dom"/>
</dbReference>
<dbReference type="InterPro" id="IPR036928">
    <property type="entry name" value="AS_sf"/>
</dbReference>
<dbReference type="Gene3D" id="1.25.40.10">
    <property type="entry name" value="Tetratricopeptide repeat domain"/>
    <property type="match status" value="1"/>
</dbReference>
<dbReference type="Pfam" id="PF01425">
    <property type="entry name" value="Amidase"/>
    <property type="match status" value="1"/>
</dbReference>
<dbReference type="EMBL" id="LR746267">
    <property type="protein sequence ID" value="CAA7395112.1"/>
    <property type="molecule type" value="Genomic_DNA"/>
</dbReference>
<evidence type="ECO:0000313" key="4">
    <source>
        <dbReference type="EMBL" id="CAA7395112.1"/>
    </source>
</evidence>
<keyword evidence="1" id="KW-0802">TPR repeat</keyword>
<evidence type="ECO:0000256" key="1">
    <source>
        <dbReference type="PROSITE-ProRule" id="PRU00339"/>
    </source>
</evidence>
<dbReference type="OrthoDB" id="245563at2759"/>
<dbReference type="InterPro" id="IPR019734">
    <property type="entry name" value="TPR_rpt"/>
</dbReference>
<dbReference type="Proteomes" id="UP000663760">
    <property type="component" value="Chromosome 4"/>
</dbReference>
<dbReference type="PANTHER" id="PTHR46310:SF4">
    <property type="entry name" value="OUTER ENVELOPE PROTEIN 64, MITOCHONDRIAL"/>
    <property type="match status" value="1"/>
</dbReference>
<dbReference type="SUPFAM" id="SSF48452">
    <property type="entry name" value="TPR-like"/>
    <property type="match status" value="1"/>
</dbReference>
<proteinExistence type="predicted"/>
<dbReference type="InterPro" id="IPR011990">
    <property type="entry name" value="TPR-like_helical_dom_sf"/>
</dbReference>
<evidence type="ECO:0000256" key="2">
    <source>
        <dbReference type="SAM" id="Phobius"/>
    </source>
</evidence>
<dbReference type="AlphaFoldDB" id="A0A7I8KCA0"/>
<feature type="transmembrane region" description="Helical" evidence="2">
    <location>
        <begin position="20"/>
        <end position="38"/>
    </location>
</feature>
<dbReference type="SUPFAM" id="SSF75304">
    <property type="entry name" value="Amidase signature (AS) enzymes"/>
    <property type="match status" value="1"/>
</dbReference>
<keyword evidence="2" id="KW-1133">Transmembrane helix</keyword>
<dbReference type="SMART" id="SM00028">
    <property type="entry name" value="TPR"/>
    <property type="match status" value="3"/>
</dbReference>
<dbReference type="PROSITE" id="PS50005">
    <property type="entry name" value="TPR"/>
    <property type="match status" value="1"/>
</dbReference>
<accession>A0A7I8KCA0</accession>
<feature type="repeat" description="TPR" evidence="1">
    <location>
        <begin position="562"/>
        <end position="595"/>
    </location>
</feature>
<dbReference type="FunFam" id="3.90.1300.10:FF:000004">
    <property type="entry name" value="Outer envelope protein 64, mitochondrial"/>
    <property type="match status" value="1"/>
</dbReference>
<keyword evidence="2" id="KW-0812">Transmembrane</keyword>
<gene>
    <name evidence="4" type="ORF">SI8410_04005773</name>
</gene>
<name>A0A7I8KCA0_SPIIN</name>
<sequence>MEQSKSLRLGRIHLSSSAKLWIIVGVGVAGAIIIAESARRRRRRENGESVTKEDFGAFIERFELLPAPQPPPPAARQPLAELRFAVSDSFDIKGYVTGFGNPDWKRTHEPASRTAVVVSCLLKQGATCVGRTVMDEFAFGITGENAHYGTPTNPYVLQLMPGGSSGGSAVAVAAGLIDFALGTDVVGCVRIPASLCGIFGFRPSHGILSTVGVLINSRSLETSGLFAQDVSVLHRVGNVLLQAPSLGPKRKRRFIIADDCFQLSRVPKEKTVHVLSKAIESLSGYQPPEHVNIGQYIASNVPSLKQFCESSTNIQKGTSALKALSAVMLLIQRYEFKTNHEEWINTVKPKLGPDISCRILAAMEYTHENNKSLYKVRTELRSALNSLIKDGVLVIPTVPDIMLRVNSKKKLSLDFEDRAFTMLSIAGMSGCCQVSIPLGKHDGRPVSFSFVATHGADKFLLDTVLDMYSSLQEQAMIASTLQPASDVNGDMEASELLKEKGNAAFKGKQWNKAASYYSEAIKLNNTCATYYCNRAAAYLELGCFQQAEADCSHAILLDKKNVKAYLRRGTARELLLSYKEAAQDFKHALVLEPQNKAALAAERRLRRLLMA</sequence>
<organism evidence="4 5">
    <name type="scientific">Spirodela intermedia</name>
    <name type="common">Intermediate duckweed</name>
    <dbReference type="NCBI Taxonomy" id="51605"/>
    <lineage>
        <taxon>Eukaryota</taxon>
        <taxon>Viridiplantae</taxon>
        <taxon>Streptophyta</taxon>
        <taxon>Embryophyta</taxon>
        <taxon>Tracheophyta</taxon>
        <taxon>Spermatophyta</taxon>
        <taxon>Magnoliopsida</taxon>
        <taxon>Liliopsida</taxon>
        <taxon>Araceae</taxon>
        <taxon>Lemnoideae</taxon>
        <taxon>Spirodela</taxon>
    </lineage>
</organism>